<dbReference type="Pfam" id="PF04675">
    <property type="entry name" value="DNA_ligase_A_N"/>
    <property type="match status" value="1"/>
</dbReference>
<dbReference type="InterPro" id="IPR036599">
    <property type="entry name" value="DNA_ligase_N_sf"/>
</dbReference>
<evidence type="ECO:0000256" key="2">
    <source>
        <dbReference type="ARBA" id="ARBA00022598"/>
    </source>
</evidence>
<dbReference type="Gene3D" id="1.10.3260.10">
    <property type="entry name" value="DNA ligase, ATP-dependent, N-terminal domain"/>
    <property type="match status" value="1"/>
</dbReference>
<sequence>MEWAKVSAALEAMATAPSAPKRRSLLSSLLKQARASGDVYAVMRILLPKRDRLRPHYQMKEAALASCLVQVLGLAATSNDGRQLLMWKTSAGSASGDLSVIASKVVSIRQQQQTKTICLTNFHSLLDLLATCSLREEKVLILRDLTKGTTAQQVKWIVRLILQDLKIGIGEKIVLDAFHPDANALMAHCFNLELVCKQLATPGACFIHKELSVGKALKSQHSKRFASIDSVWDSMRGKCIVAECKFDGDRMQVHKDGDHLYFWSRNGKEHSEYNTALGPLLLDHIQSERCVLDGELLVWDCLGNRFKQRSQNTNHDAARAARKGWDTEELVCCILHFTEHCRCLVQCWKSETLI</sequence>
<dbReference type="SUPFAM" id="SSF117018">
    <property type="entry name" value="ATP-dependent DNA ligase DNA-binding domain"/>
    <property type="match status" value="1"/>
</dbReference>
<keyword evidence="3" id="KW-0547">Nucleotide-binding</keyword>
<dbReference type="PANTHER" id="PTHR45997">
    <property type="entry name" value="DNA LIGASE 4"/>
    <property type="match status" value="1"/>
</dbReference>
<feature type="domain" description="ATP-dependent DNA ligase family profile" evidence="6">
    <location>
        <begin position="223"/>
        <end position="333"/>
    </location>
</feature>
<organism evidence="8 9">
    <name type="scientific">Sphagnum troendelagicum</name>
    <dbReference type="NCBI Taxonomy" id="128251"/>
    <lineage>
        <taxon>Eukaryota</taxon>
        <taxon>Viridiplantae</taxon>
        <taxon>Streptophyta</taxon>
        <taxon>Embryophyta</taxon>
        <taxon>Bryophyta</taxon>
        <taxon>Sphagnophytina</taxon>
        <taxon>Sphagnopsida</taxon>
        <taxon>Sphagnales</taxon>
        <taxon>Sphagnaceae</taxon>
        <taxon>Sphagnum</taxon>
    </lineage>
</organism>
<keyword evidence="2" id="KW-0436">Ligase</keyword>
<keyword evidence="4" id="KW-0067">ATP-binding</keyword>
<dbReference type="InterPro" id="IPR012308">
    <property type="entry name" value="DNA_ligase_ATP-dep_N"/>
</dbReference>
<dbReference type="InterPro" id="IPR016059">
    <property type="entry name" value="DNA_ligase_ATP-dep_CS"/>
</dbReference>
<evidence type="ECO:0000313" key="9">
    <source>
        <dbReference type="Proteomes" id="UP001497512"/>
    </source>
</evidence>
<evidence type="ECO:0000256" key="1">
    <source>
        <dbReference type="ARBA" id="ARBA00007572"/>
    </source>
</evidence>
<dbReference type="EMBL" id="OZ019901">
    <property type="protein sequence ID" value="CAK9237496.1"/>
    <property type="molecule type" value="Genomic_DNA"/>
</dbReference>
<keyword evidence="5" id="KW-0539">Nucleus</keyword>
<dbReference type="Proteomes" id="UP001497512">
    <property type="component" value="Chromosome 9"/>
</dbReference>
<evidence type="ECO:0000256" key="3">
    <source>
        <dbReference type="ARBA" id="ARBA00022741"/>
    </source>
</evidence>
<keyword evidence="9" id="KW-1185">Reference proteome</keyword>
<gene>
    <name evidence="8" type="ORF">CSSPTR1EN2_LOCUS23732</name>
</gene>
<dbReference type="SUPFAM" id="SSF56091">
    <property type="entry name" value="DNA ligase/mRNA capping enzyme, catalytic domain"/>
    <property type="match status" value="1"/>
</dbReference>
<dbReference type="Pfam" id="PF01068">
    <property type="entry name" value="DNA_ligase_A_M"/>
    <property type="match status" value="1"/>
</dbReference>
<dbReference type="InterPro" id="IPR029710">
    <property type="entry name" value="LIG4"/>
</dbReference>
<evidence type="ECO:0000259" key="6">
    <source>
        <dbReference type="Pfam" id="PF01068"/>
    </source>
</evidence>
<protein>
    <recommendedName>
        <fullName evidence="10">DNA ligase</fullName>
    </recommendedName>
</protein>
<dbReference type="PANTHER" id="PTHR45997:SF1">
    <property type="entry name" value="DNA LIGASE 4"/>
    <property type="match status" value="1"/>
</dbReference>
<comment type="similarity">
    <text evidence="1">Belongs to the ATP-dependent DNA ligase family.</text>
</comment>
<evidence type="ECO:0008006" key="10">
    <source>
        <dbReference type="Google" id="ProtNLM"/>
    </source>
</evidence>
<name>A0ABP0V8Q5_9BRYO</name>
<dbReference type="Gene3D" id="3.30.470.30">
    <property type="entry name" value="DNA ligase/mRNA capping enzyme"/>
    <property type="match status" value="1"/>
</dbReference>
<accession>A0ABP0V8Q5</accession>
<proteinExistence type="inferred from homology"/>
<evidence type="ECO:0000313" key="8">
    <source>
        <dbReference type="EMBL" id="CAK9237496.1"/>
    </source>
</evidence>
<dbReference type="PROSITE" id="PS00697">
    <property type="entry name" value="DNA_LIGASE_A1"/>
    <property type="match status" value="1"/>
</dbReference>
<feature type="domain" description="DNA ligase ATP-dependent N-terminal" evidence="7">
    <location>
        <begin position="6"/>
        <end position="179"/>
    </location>
</feature>
<evidence type="ECO:0000256" key="5">
    <source>
        <dbReference type="ARBA" id="ARBA00023242"/>
    </source>
</evidence>
<reference evidence="8" key="1">
    <citation type="submission" date="2024-02" db="EMBL/GenBank/DDBJ databases">
        <authorList>
            <consortium name="ELIXIR-Norway"/>
            <consortium name="Elixir Norway"/>
        </authorList>
    </citation>
    <scope>NUCLEOTIDE SEQUENCE</scope>
</reference>
<evidence type="ECO:0000256" key="4">
    <source>
        <dbReference type="ARBA" id="ARBA00022840"/>
    </source>
</evidence>
<evidence type="ECO:0000259" key="7">
    <source>
        <dbReference type="Pfam" id="PF04675"/>
    </source>
</evidence>
<dbReference type="InterPro" id="IPR012310">
    <property type="entry name" value="DNA_ligase_ATP-dep_cent"/>
</dbReference>